<dbReference type="SUPFAM" id="SSF46992">
    <property type="entry name" value="Ribosomal protein S20"/>
    <property type="match status" value="1"/>
</dbReference>
<proteinExistence type="inferred from homology"/>
<dbReference type="Pfam" id="PF01649">
    <property type="entry name" value="Ribosomal_S20p"/>
    <property type="match status" value="1"/>
</dbReference>
<keyword evidence="4 8" id="KW-0694">RNA-binding</keyword>
<keyword evidence="5 8" id="KW-0689">Ribosomal protein</keyword>
<dbReference type="PANTHER" id="PTHR33398">
    <property type="entry name" value="30S RIBOSOMAL PROTEIN S20"/>
    <property type="match status" value="1"/>
</dbReference>
<evidence type="ECO:0000256" key="1">
    <source>
        <dbReference type="ARBA" id="ARBA00003134"/>
    </source>
</evidence>
<dbReference type="GO" id="GO:0005829">
    <property type="term" value="C:cytosol"/>
    <property type="evidence" value="ECO:0007669"/>
    <property type="project" value="TreeGrafter"/>
</dbReference>
<dbReference type="EMBL" id="SGBD01000001">
    <property type="protein sequence ID" value="RZD15493.1"/>
    <property type="molecule type" value="Genomic_DNA"/>
</dbReference>
<reference evidence="10 11" key="1">
    <citation type="submission" date="2019-01" db="EMBL/GenBank/DDBJ databases">
        <title>Insights into ecological role of a new deltaproteobacterial order Candidatus Sinidesulfobacterales (Sva0485) by metagenomics and metatranscriptomics.</title>
        <authorList>
            <person name="Tan S."/>
            <person name="Liu J."/>
            <person name="Fang Y."/>
            <person name="Hedlund B.P."/>
            <person name="Lian Z.H."/>
            <person name="Huang L.Y."/>
            <person name="Li J.T."/>
            <person name="Huang L.N."/>
            <person name="Li W.J."/>
            <person name="Jiang H.C."/>
            <person name="Dong H.L."/>
            <person name="Shu W.S."/>
        </authorList>
    </citation>
    <scope>NUCLEOTIDE SEQUENCE [LARGE SCALE GENOMIC DNA]</scope>
    <source>
        <strain evidence="10">AP3</strain>
    </source>
</reference>
<evidence type="ECO:0000256" key="3">
    <source>
        <dbReference type="ARBA" id="ARBA00022730"/>
    </source>
</evidence>
<gene>
    <name evidence="8" type="primary">rpsT</name>
    <name evidence="10" type="ORF">EVJ47_04265</name>
</gene>
<dbReference type="HAMAP" id="MF_00500">
    <property type="entry name" value="Ribosomal_bS20"/>
    <property type="match status" value="1"/>
</dbReference>
<evidence type="ECO:0000256" key="6">
    <source>
        <dbReference type="ARBA" id="ARBA00023274"/>
    </source>
</evidence>
<evidence type="ECO:0000256" key="9">
    <source>
        <dbReference type="SAM" id="MobiDB-lite"/>
    </source>
</evidence>
<dbReference type="PANTHER" id="PTHR33398:SF1">
    <property type="entry name" value="SMALL RIBOSOMAL SUBUNIT PROTEIN BS20C"/>
    <property type="match status" value="1"/>
</dbReference>
<dbReference type="NCBIfam" id="TIGR00029">
    <property type="entry name" value="S20"/>
    <property type="match status" value="1"/>
</dbReference>
<dbReference type="GO" id="GO:0003735">
    <property type="term" value="F:structural constituent of ribosome"/>
    <property type="evidence" value="ECO:0007669"/>
    <property type="project" value="InterPro"/>
</dbReference>
<feature type="region of interest" description="Disordered" evidence="9">
    <location>
        <begin position="1"/>
        <end position="27"/>
    </location>
</feature>
<dbReference type="Proteomes" id="UP000320813">
    <property type="component" value="Unassembled WGS sequence"/>
</dbReference>
<dbReference type="GO" id="GO:0006412">
    <property type="term" value="P:translation"/>
    <property type="evidence" value="ECO:0007669"/>
    <property type="project" value="UniProtKB-UniRule"/>
</dbReference>
<protein>
    <recommendedName>
        <fullName evidence="7 8">Small ribosomal subunit protein bS20</fullName>
    </recommendedName>
</protein>
<evidence type="ECO:0000256" key="2">
    <source>
        <dbReference type="ARBA" id="ARBA00007634"/>
    </source>
</evidence>
<evidence type="ECO:0000256" key="5">
    <source>
        <dbReference type="ARBA" id="ARBA00022980"/>
    </source>
</evidence>
<comment type="function">
    <text evidence="1 8">Binds directly to 16S ribosomal RNA.</text>
</comment>
<comment type="similarity">
    <text evidence="2 8">Belongs to the bacterial ribosomal protein bS20 family.</text>
</comment>
<keyword evidence="3 8" id="KW-0699">rRNA-binding</keyword>
<organism evidence="10 11">
    <name type="scientific">Candidatus Acidulodesulfobacterium ferriphilum</name>
    <dbReference type="NCBI Taxonomy" id="2597223"/>
    <lineage>
        <taxon>Bacteria</taxon>
        <taxon>Deltaproteobacteria</taxon>
        <taxon>Candidatus Acidulodesulfobacterales</taxon>
        <taxon>Candidatus Acidulodesulfobacterium</taxon>
    </lineage>
</organism>
<dbReference type="InterPro" id="IPR002583">
    <property type="entry name" value="Ribosomal_bS20"/>
</dbReference>
<accession>A0A519BE07</accession>
<dbReference type="FunFam" id="1.20.58.110:FF:000001">
    <property type="entry name" value="30S ribosomal protein S20"/>
    <property type="match status" value="1"/>
</dbReference>
<keyword evidence="6 8" id="KW-0687">Ribonucleoprotein</keyword>
<evidence type="ECO:0000256" key="8">
    <source>
        <dbReference type="HAMAP-Rule" id="MF_00500"/>
    </source>
</evidence>
<dbReference type="InterPro" id="IPR036510">
    <property type="entry name" value="Ribosomal_bS20_sf"/>
</dbReference>
<dbReference type="GO" id="GO:0015935">
    <property type="term" value="C:small ribosomal subunit"/>
    <property type="evidence" value="ECO:0007669"/>
    <property type="project" value="TreeGrafter"/>
</dbReference>
<dbReference type="Gene3D" id="1.20.58.110">
    <property type="entry name" value="Ribosomal protein S20"/>
    <property type="match status" value="1"/>
</dbReference>
<evidence type="ECO:0000256" key="7">
    <source>
        <dbReference type="ARBA" id="ARBA00035136"/>
    </source>
</evidence>
<evidence type="ECO:0000313" key="11">
    <source>
        <dbReference type="Proteomes" id="UP000320813"/>
    </source>
</evidence>
<dbReference type="GO" id="GO:0070181">
    <property type="term" value="F:small ribosomal subunit rRNA binding"/>
    <property type="evidence" value="ECO:0007669"/>
    <property type="project" value="TreeGrafter"/>
</dbReference>
<dbReference type="AlphaFoldDB" id="A0A519BE07"/>
<evidence type="ECO:0000313" key="10">
    <source>
        <dbReference type="EMBL" id="RZD15493.1"/>
    </source>
</evidence>
<evidence type="ECO:0000256" key="4">
    <source>
        <dbReference type="ARBA" id="ARBA00022884"/>
    </source>
</evidence>
<name>A0A519BE07_9DELT</name>
<feature type="compositionally biased region" description="Basic and acidic residues" evidence="9">
    <location>
        <begin position="1"/>
        <end position="11"/>
    </location>
</feature>
<comment type="caution">
    <text evidence="10">The sequence shown here is derived from an EMBL/GenBank/DDBJ whole genome shotgun (WGS) entry which is preliminary data.</text>
</comment>
<sequence length="89" mass="10118">MANHKSAEKRARQTKKRTLRNTGSISKMKTNIKKFKAAVSQNDKEKALELFKLNASYIMHLASKSIIHKNNASRKISALARLHNSIKQD</sequence>